<accession>A0ACC3BRN1</accession>
<protein>
    <submittedName>
        <fullName evidence="1">Uncharacterized protein</fullName>
    </submittedName>
</protein>
<proteinExistence type="predicted"/>
<name>A0ACC3BRN1_PYRYE</name>
<gene>
    <name evidence="1" type="ORF">I4F81_002979</name>
</gene>
<evidence type="ECO:0000313" key="2">
    <source>
        <dbReference type="Proteomes" id="UP000798662"/>
    </source>
</evidence>
<keyword evidence="2" id="KW-1185">Reference proteome</keyword>
<organism evidence="1 2">
    <name type="scientific">Pyropia yezoensis</name>
    <name type="common">Susabi-nori</name>
    <name type="synonym">Porphyra yezoensis</name>
    <dbReference type="NCBI Taxonomy" id="2788"/>
    <lineage>
        <taxon>Eukaryota</taxon>
        <taxon>Rhodophyta</taxon>
        <taxon>Bangiophyceae</taxon>
        <taxon>Bangiales</taxon>
        <taxon>Bangiaceae</taxon>
        <taxon>Pyropia</taxon>
    </lineage>
</organism>
<dbReference type="Proteomes" id="UP000798662">
    <property type="component" value="Chromosome 1"/>
</dbReference>
<reference evidence="1" key="1">
    <citation type="submission" date="2019-11" db="EMBL/GenBank/DDBJ databases">
        <title>Nori genome reveals adaptations in red seaweeds to the harsh intertidal environment.</title>
        <authorList>
            <person name="Wang D."/>
            <person name="Mao Y."/>
        </authorList>
    </citation>
    <scope>NUCLEOTIDE SEQUENCE</scope>
    <source>
        <tissue evidence="1">Gametophyte</tissue>
    </source>
</reference>
<sequence>MHAAPMVESSRGRPAIASGHPTQPPTPPPPFHRLQPAAPTDTALPSCTAAATAHATGVPTATNTPPLPPDCPLNVARPHSNHPLRSGLDAGSPHRRRHKDFNIPTTQTAAGLATPSRGGNNCRNGSGT</sequence>
<comment type="caution">
    <text evidence="1">The sequence shown here is derived from an EMBL/GenBank/DDBJ whole genome shotgun (WGS) entry which is preliminary data.</text>
</comment>
<dbReference type="EMBL" id="CM020618">
    <property type="protein sequence ID" value="KAK1860390.1"/>
    <property type="molecule type" value="Genomic_DNA"/>
</dbReference>
<evidence type="ECO:0000313" key="1">
    <source>
        <dbReference type="EMBL" id="KAK1860390.1"/>
    </source>
</evidence>